<sequence length="81" mass="8851">MPIEIFYNTTNINSVADNVGIFNGQNQGFGWDNHFKQNNSNFPAGLLITSPANANIILDNDVVDTPINDQDFNPGTILQGL</sequence>
<evidence type="ECO:0008006" key="3">
    <source>
        <dbReference type="Google" id="ProtNLM"/>
    </source>
</evidence>
<dbReference type="RefSeq" id="WP_205004696.1">
    <property type="nucleotide sequence ID" value="NZ_JAFBER010000030.1"/>
</dbReference>
<organism evidence="1 2">
    <name type="scientific">Scopulibacillus daqui</name>
    <dbReference type="NCBI Taxonomy" id="1469162"/>
    <lineage>
        <taxon>Bacteria</taxon>
        <taxon>Bacillati</taxon>
        <taxon>Bacillota</taxon>
        <taxon>Bacilli</taxon>
        <taxon>Bacillales</taxon>
        <taxon>Sporolactobacillaceae</taxon>
        <taxon>Scopulibacillus</taxon>
    </lineage>
</organism>
<dbReference type="Proteomes" id="UP000808914">
    <property type="component" value="Unassembled WGS sequence"/>
</dbReference>
<dbReference type="EMBL" id="JAFBER010000030">
    <property type="protein sequence ID" value="MBM7646820.1"/>
    <property type="molecule type" value="Genomic_DNA"/>
</dbReference>
<gene>
    <name evidence="1" type="ORF">JOD45_003054</name>
</gene>
<comment type="caution">
    <text evidence="1">The sequence shown here is derived from an EMBL/GenBank/DDBJ whole genome shotgun (WGS) entry which is preliminary data.</text>
</comment>
<name>A0ABS2Q3E9_9BACL</name>
<keyword evidence="2" id="KW-1185">Reference proteome</keyword>
<evidence type="ECO:0000313" key="1">
    <source>
        <dbReference type="EMBL" id="MBM7646820.1"/>
    </source>
</evidence>
<reference evidence="1 2" key="1">
    <citation type="submission" date="2021-01" db="EMBL/GenBank/DDBJ databases">
        <title>Genomic Encyclopedia of Type Strains, Phase IV (KMG-IV): sequencing the most valuable type-strain genomes for metagenomic binning, comparative biology and taxonomic classification.</title>
        <authorList>
            <person name="Goeker M."/>
        </authorList>
    </citation>
    <scope>NUCLEOTIDE SEQUENCE [LARGE SCALE GENOMIC DNA]</scope>
    <source>
        <strain evidence="1 2">DSM 28236</strain>
    </source>
</reference>
<evidence type="ECO:0000313" key="2">
    <source>
        <dbReference type="Proteomes" id="UP000808914"/>
    </source>
</evidence>
<protein>
    <recommendedName>
        <fullName evidence="3">Spore germination protein GerPA/GerPF</fullName>
    </recommendedName>
</protein>
<accession>A0ABS2Q3E9</accession>
<proteinExistence type="predicted"/>